<dbReference type="EMBL" id="BMQA01000057">
    <property type="protein sequence ID" value="GGJ58478.1"/>
    <property type="molecule type" value="Genomic_DNA"/>
</dbReference>
<dbReference type="AlphaFoldDB" id="A0A917LCE8"/>
<organism evidence="1 2">
    <name type="scientific">Streptomyces brasiliensis</name>
    <dbReference type="NCBI Taxonomy" id="1954"/>
    <lineage>
        <taxon>Bacteria</taxon>
        <taxon>Bacillati</taxon>
        <taxon>Actinomycetota</taxon>
        <taxon>Actinomycetes</taxon>
        <taxon>Kitasatosporales</taxon>
        <taxon>Streptomycetaceae</taxon>
        <taxon>Streptomyces</taxon>
    </lineage>
</organism>
<gene>
    <name evidence="1" type="ORF">GCM10010121_081420</name>
</gene>
<proteinExistence type="predicted"/>
<dbReference type="Proteomes" id="UP000657574">
    <property type="component" value="Unassembled WGS sequence"/>
</dbReference>
<evidence type="ECO:0000313" key="1">
    <source>
        <dbReference type="EMBL" id="GGJ58478.1"/>
    </source>
</evidence>
<name>A0A917LCE8_9ACTN</name>
<reference evidence="1" key="1">
    <citation type="journal article" date="2014" name="Int. J. Syst. Evol. Microbiol.">
        <title>Complete genome sequence of Corynebacterium casei LMG S-19264T (=DSM 44701T), isolated from a smear-ripened cheese.</title>
        <authorList>
            <consortium name="US DOE Joint Genome Institute (JGI-PGF)"/>
            <person name="Walter F."/>
            <person name="Albersmeier A."/>
            <person name="Kalinowski J."/>
            <person name="Ruckert C."/>
        </authorList>
    </citation>
    <scope>NUCLEOTIDE SEQUENCE</scope>
    <source>
        <strain evidence="1">JCM 3086</strain>
    </source>
</reference>
<keyword evidence="2" id="KW-1185">Reference proteome</keyword>
<accession>A0A917LCE8</accession>
<evidence type="ECO:0000313" key="2">
    <source>
        <dbReference type="Proteomes" id="UP000657574"/>
    </source>
</evidence>
<sequence length="59" mass="6402">MAARYRASQGSCAAASLREIAERLVIPTGKKKGQHPSAATVMRMLRDHDEKALEASDYG</sequence>
<reference evidence="1" key="2">
    <citation type="submission" date="2020-09" db="EMBL/GenBank/DDBJ databases">
        <authorList>
            <person name="Sun Q."/>
            <person name="Ohkuma M."/>
        </authorList>
    </citation>
    <scope>NUCLEOTIDE SEQUENCE</scope>
    <source>
        <strain evidence="1">JCM 3086</strain>
    </source>
</reference>
<comment type="caution">
    <text evidence="1">The sequence shown here is derived from an EMBL/GenBank/DDBJ whole genome shotgun (WGS) entry which is preliminary data.</text>
</comment>
<protein>
    <submittedName>
        <fullName evidence="1">Uncharacterized protein</fullName>
    </submittedName>
</protein>